<dbReference type="Pfam" id="PF08780">
    <property type="entry name" value="NTase_sub_bind"/>
    <property type="match status" value="1"/>
</dbReference>
<dbReference type="AlphaFoldDB" id="A0A6L5YPE0"/>
<dbReference type="EMBL" id="VUNI01000004">
    <property type="protein sequence ID" value="MST74158.1"/>
    <property type="molecule type" value="Genomic_DNA"/>
</dbReference>
<reference evidence="1 2" key="1">
    <citation type="submission" date="2019-08" db="EMBL/GenBank/DDBJ databases">
        <title>In-depth cultivation of the pig gut microbiome towards novel bacterial diversity and tailored functional studies.</title>
        <authorList>
            <person name="Wylensek D."/>
            <person name="Hitch T.C.A."/>
            <person name="Clavel T."/>
        </authorList>
    </citation>
    <scope>NUCLEOTIDE SEQUENCE [LARGE SCALE GENOMIC DNA]</scope>
    <source>
        <strain evidence="1 2">MUC/MUC-530-WT-4D</strain>
    </source>
</reference>
<dbReference type="InterPro" id="IPR010235">
    <property type="entry name" value="HepT"/>
</dbReference>
<dbReference type="SUPFAM" id="SSF81593">
    <property type="entry name" value="Nucleotidyltransferase substrate binding subunit/domain"/>
    <property type="match status" value="1"/>
</dbReference>
<dbReference type="GO" id="GO:0016740">
    <property type="term" value="F:transferase activity"/>
    <property type="evidence" value="ECO:0007669"/>
    <property type="project" value="UniProtKB-KW"/>
</dbReference>
<dbReference type="Proteomes" id="UP000474024">
    <property type="component" value="Unassembled WGS sequence"/>
</dbReference>
<name>A0A6L5YPE0_9FIRM</name>
<accession>A0A6L5YPE0</accession>
<comment type="caution">
    <text evidence="1">The sequence shown here is derived from an EMBL/GenBank/DDBJ whole genome shotgun (WGS) entry which is preliminary data.</text>
</comment>
<proteinExistence type="predicted"/>
<keyword evidence="1" id="KW-0808">Transferase</keyword>
<keyword evidence="2" id="KW-1185">Reference proteome</keyword>
<evidence type="ECO:0000313" key="2">
    <source>
        <dbReference type="Proteomes" id="UP000474024"/>
    </source>
</evidence>
<evidence type="ECO:0000313" key="1">
    <source>
        <dbReference type="EMBL" id="MST74158.1"/>
    </source>
</evidence>
<dbReference type="NCBIfam" id="TIGR01987">
    <property type="entry name" value="HI0074"/>
    <property type="match status" value="1"/>
</dbReference>
<organism evidence="1 2">
    <name type="scientific">Roseburia porci</name>
    <dbReference type="NCBI Taxonomy" id="2605790"/>
    <lineage>
        <taxon>Bacteria</taxon>
        <taxon>Bacillati</taxon>
        <taxon>Bacillota</taxon>
        <taxon>Clostridia</taxon>
        <taxon>Lachnospirales</taxon>
        <taxon>Lachnospiraceae</taxon>
        <taxon>Roseburia</taxon>
    </lineage>
</organism>
<gene>
    <name evidence="1" type="ORF">FYJ75_03780</name>
</gene>
<protein>
    <submittedName>
        <fullName evidence="1">Nucleotidyltransferase</fullName>
    </submittedName>
</protein>
<sequence length="135" mass="16294">MKKFDQYSRHLQVLCRAEQEDITNEFIISGIIDKFYIQFELGWKVLKELLRYEGANQTATGSPREIIKTAYAYFDFIEENIWLEMLRDRNDTTHIYNEEAAQQLVKKILHRYIGVFVTLEQHIRERYENEVLEKL</sequence>
<dbReference type="RefSeq" id="WP_154429009.1">
    <property type="nucleotide sequence ID" value="NZ_VUNI01000004.1"/>
</dbReference>
<dbReference type="Gene3D" id="1.20.120.330">
    <property type="entry name" value="Nucleotidyltransferases domain 2"/>
    <property type="match status" value="1"/>
</dbReference>